<dbReference type="SUPFAM" id="SSF48498">
    <property type="entry name" value="Tetracyclin repressor-like, C-terminal domain"/>
    <property type="match status" value="1"/>
</dbReference>
<evidence type="ECO:0000256" key="4">
    <source>
        <dbReference type="PROSITE-ProRule" id="PRU00335"/>
    </source>
</evidence>
<dbReference type="PROSITE" id="PS50977">
    <property type="entry name" value="HTH_TETR_2"/>
    <property type="match status" value="1"/>
</dbReference>
<dbReference type="PANTHER" id="PTHR30055">
    <property type="entry name" value="HTH-TYPE TRANSCRIPTIONAL REGULATOR RUTR"/>
    <property type="match status" value="1"/>
</dbReference>
<dbReference type="InterPro" id="IPR001647">
    <property type="entry name" value="HTH_TetR"/>
</dbReference>
<organism evidence="6 7">
    <name type="scientific">Corallincola luteus</name>
    <dbReference type="NCBI Taxonomy" id="1775177"/>
    <lineage>
        <taxon>Bacteria</taxon>
        <taxon>Pseudomonadati</taxon>
        <taxon>Pseudomonadota</taxon>
        <taxon>Gammaproteobacteria</taxon>
        <taxon>Alteromonadales</taxon>
        <taxon>Psychromonadaceae</taxon>
        <taxon>Corallincola</taxon>
    </lineage>
</organism>
<evidence type="ECO:0000256" key="3">
    <source>
        <dbReference type="ARBA" id="ARBA00023163"/>
    </source>
</evidence>
<dbReference type="InterPro" id="IPR050109">
    <property type="entry name" value="HTH-type_TetR-like_transc_reg"/>
</dbReference>
<dbReference type="RefSeq" id="WP_131415234.1">
    <property type="nucleotide sequence ID" value="NZ_SJXE01000003.1"/>
</dbReference>
<accession>A0ABY2ALE9</accession>
<comment type="caution">
    <text evidence="6">The sequence shown here is derived from an EMBL/GenBank/DDBJ whole genome shotgun (WGS) entry which is preliminary data.</text>
</comment>
<dbReference type="SUPFAM" id="SSF46689">
    <property type="entry name" value="Homeodomain-like"/>
    <property type="match status" value="1"/>
</dbReference>
<dbReference type="PANTHER" id="PTHR30055:SF234">
    <property type="entry name" value="HTH-TYPE TRANSCRIPTIONAL REGULATOR BETI"/>
    <property type="match status" value="1"/>
</dbReference>
<evidence type="ECO:0000256" key="2">
    <source>
        <dbReference type="ARBA" id="ARBA00023125"/>
    </source>
</evidence>
<evidence type="ECO:0000313" key="6">
    <source>
        <dbReference type="EMBL" id="TCI03747.1"/>
    </source>
</evidence>
<protein>
    <submittedName>
        <fullName evidence="6">TetR/AcrR family transcriptional regulator</fullName>
    </submittedName>
</protein>
<feature type="DNA-binding region" description="H-T-H motif" evidence="4">
    <location>
        <begin position="35"/>
        <end position="54"/>
    </location>
</feature>
<name>A0ABY2ALE9_9GAMM</name>
<dbReference type="Pfam" id="PF00440">
    <property type="entry name" value="TetR_N"/>
    <property type="match status" value="1"/>
</dbReference>
<dbReference type="PRINTS" id="PR00455">
    <property type="entry name" value="HTHTETR"/>
</dbReference>
<dbReference type="Proteomes" id="UP000292554">
    <property type="component" value="Unassembled WGS sequence"/>
</dbReference>
<reference evidence="6 7" key="1">
    <citation type="submission" date="2019-02" db="EMBL/GenBank/DDBJ databases">
        <title>Corallincola luteus sp. nov., a marine bacterium isolated from surface sediment of Bohai Sea in China.</title>
        <authorList>
            <person name="Ren Q."/>
        </authorList>
    </citation>
    <scope>NUCLEOTIDE SEQUENCE [LARGE SCALE GENOMIC DNA]</scope>
    <source>
        <strain evidence="6 7">DASS28</strain>
    </source>
</reference>
<evidence type="ECO:0000256" key="1">
    <source>
        <dbReference type="ARBA" id="ARBA00023015"/>
    </source>
</evidence>
<evidence type="ECO:0000313" key="7">
    <source>
        <dbReference type="Proteomes" id="UP000292554"/>
    </source>
</evidence>
<keyword evidence="1" id="KW-0805">Transcription regulation</keyword>
<keyword evidence="3" id="KW-0804">Transcription</keyword>
<dbReference type="Gene3D" id="1.10.357.10">
    <property type="entry name" value="Tetracycline Repressor, domain 2"/>
    <property type="match status" value="1"/>
</dbReference>
<dbReference type="InterPro" id="IPR009057">
    <property type="entry name" value="Homeodomain-like_sf"/>
</dbReference>
<sequence>MGVSVRKGHEMSQREELLLDVALSVVEESGFSKLTMDKLVKQSGFSKGTIYNHFASKEDLFSALSLRSIRIQLGLYSRIFAMAGGSREKLVVMAMAYRLFSQLYPTLYQVVLSSKMRSVAEKVSAERACVMSESENKLVAVITQLVKQGGANKELTFDRNLQPDEVTFAVWSMAFGTNVLMETVGQVSNVTCLDVSEGDRAMFLNINLICDGLGWLPLSRDKDYWAIWQQNSQLLFQSELDQLNGQQL</sequence>
<dbReference type="Gene3D" id="1.10.10.60">
    <property type="entry name" value="Homeodomain-like"/>
    <property type="match status" value="1"/>
</dbReference>
<proteinExistence type="predicted"/>
<keyword evidence="7" id="KW-1185">Reference proteome</keyword>
<keyword evidence="2 4" id="KW-0238">DNA-binding</keyword>
<evidence type="ECO:0000259" key="5">
    <source>
        <dbReference type="PROSITE" id="PS50977"/>
    </source>
</evidence>
<gene>
    <name evidence="6" type="ORF">EZV61_09410</name>
</gene>
<feature type="domain" description="HTH tetR-type" evidence="5">
    <location>
        <begin position="12"/>
        <end position="72"/>
    </location>
</feature>
<dbReference type="EMBL" id="SJXE01000003">
    <property type="protein sequence ID" value="TCI03747.1"/>
    <property type="molecule type" value="Genomic_DNA"/>
</dbReference>
<dbReference type="InterPro" id="IPR036271">
    <property type="entry name" value="Tet_transcr_reg_TetR-rel_C_sf"/>
</dbReference>